<comment type="caution">
    <text evidence="1">The sequence shown here is derived from an EMBL/GenBank/DDBJ whole genome shotgun (WGS) entry which is preliminary data.</text>
</comment>
<reference evidence="1" key="1">
    <citation type="journal article" date="2015" name="Nature">
        <title>Complex archaea that bridge the gap between prokaryotes and eukaryotes.</title>
        <authorList>
            <person name="Spang A."/>
            <person name="Saw J.H."/>
            <person name="Jorgensen S.L."/>
            <person name="Zaremba-Niedzwiedzka K."/>
            <person name="Martijn J."/>
            <person name="Lind A.E."/>
            <person name="van Eijk R."/>
            <person name="Schleper C."/>
            <person name="Guy L."/>
            <person name="Ettema T.J."/>
        </authorList>
    </citation>
    <scope>NUCLEOTIDE SEQUENCE</scope>
</reference>
<protein>
    <recommendedName>
        <fullName evidence="2">Lipoprotein</fullName>
    </recommendedName>
</protein>
<proteinExistence type="predicted"/>
<dbReference type="PROSITE" id="PS51257">
    <property type="entry name" value="PROKAR_LIPOPROTEIN"/>
    <property type="match status" value="1"/>
</dbReference>
<gene>
    <name evidence="1" type="ORF">LCGC14_2490500</name>
</gene>
<organism evidence="1">
    <name type="scientific">marine sediment metagenome</name>
    <dbReference type="NCBI Taxonomy" id="412755"/>
    <lineage>
        <taxon>unclassified sequences</taxon>
        <taxon>metagenomes</taxon>
        <taxon>ecological metagenomes</taxon>
    </lineage>
</organism>
<evidence type="ECO:0000313" key="1">
    <source>
        <dbReference type="EMBL" id="KKL16950.1"/>
    </source>
</evidence>
<dbReference type="EMBL" id="LAZR01039462">
    <property type="protein sequence ID" value="KKL16950.1"/>
    <property type="molecule type" value="Genomic_DNA"/>
</dbReference>
<evidence type="ECO:0008006" key="2">
    <source>
        <dbReference type="Google" id="ProtNLM"/>
    </source>
</evidence>
<dbReference type="AlphaFoldDB" id="A0A0F9B5J5"/>
<accession>A0A0F9B5J5</accession>
<name>A0A0F9B5J5_9ZZZZ</name>
<sequence>MKKIILVLGLIVLSLVLVGCKEELPSELQEHEDY</sequence>